<evidence type="ECO:0000313" key="2">
    <source>
        <dbReference type="EMBL" id="KAL0574340.1"/>
    </source>
</evidence>
<feature type="transmembrane region" description="Helical" evidence="1">
    <location>
        <begin position="99"/>
        <end position="121"/>
    </location>
</feature>
<protein>
    <submittedName>
        <fullName evidence="2">Uncharacterized protein</fullName>
    </submittedName>
</protein>
<organism evidence="2 3">
    <name type="scientific">Marasmius crinis-equi</name>
    <dbReference type="NCBI Taxonomy" id="585013"/>
    <lineage>
        <taxon>Eukaryota</taxon>
        <taxon>Fungi</taxon>
        <taxon>Dikarya</taxon>
        <taxon>Basidiomycota</taxon>
        <taxon>Agaricomycotina</taxon>
        <taxon>Agaricomycetes</taxon>
        <taxon>Agaricomycetidae</taxon>
        <taxon>Agaricales</taxon>
        <taxon>Marasmiineae</taxon>
        <taxon>Marasmiaceae</taxon>
        <taxon>Marasmius</taxon>
    </lineage>
</organism>
<gene>
    <name evidence="2" type="ORF">V5O48_007622</name>
</gene>
<feature type="transmembrane region" description="Helical" evidence="1">
    <location>
        <begin position="61"/>
        <end position="87"/>
    </location>
</feature>
<keyword evidence="1" id="KW-0812">Transmembrane</keyword>
<keyword evidence="1" id="KW-0472">Membrane</keyword>
<dbReference type="EMBL" id="JBAHYK010000407">
    <property type="protein sequence ID" value="KAL0574340.1"/>
    <property type="molecule type" value="Genomic_DNA"/>
</dbReference>
<sequence>MADKNQEAIDEVLDTLTVRHVLELPTATLTVRRLLLTSSRMFGKEELDNVFLLRLALLRLLYVKTACLNFPFPGVYTVLMTFTVYLLHQKSSGFENRKGYLGGLWVLFVMCTVMVIDTTLYRTRDAALQFLVAQTGDLEAFIRYFVKGSNKSVY</sequence>
<comment type="caution">
    <text evidence="2">The sequence shown here is derived from an EMBL/GenBank/DDBJ whole genome shotgun (WGS) entry which is preliminary data.</text>
</comment>
<proteinExistence type="predicted"/>
<keyword evidence="1" id="KW-1133">Transmembrane helix</keyword>
<name>A0ABR3FGM8_9AGAR</name>
<dbReference type="Proteomes" id="UP001465976">
    <property type="component" value="Unassembled WGS sequence"/>
</dbReference>
<keyword evidence="3" id="KW-1185">Reference proteome</keyword>
<evidence type="ECO:0000256" key="1">
    <source>
        <dbReference type="SAM" id="Phobius"/>
    </source>
</evidence>
<accession>A0ABR3FGM8</accession>
<reference evidence="2 3" key="1">
    <citation type="submission" date="2024-02" db="EMBL/GenBank/DDBJ databases">
        <title>A draft genome for the cacao thread blight pathogen Marasmius crinis-equi.</title>
        <authorList>
            <person name="Cohen S.P."/>
            <person name="Baruah I.K."/>
            <person name="Amoako-Attah I."/>
            <person name="Bukari Y."/>
            <person name="Meinhardt L.W."/>
            <person name="Bailey B.A."/>
        </authorList>
    </citation>
    <scope>NUCLEOTIDE SEQUENCE [LARGE SCALE GENOMIC DNA]</scope>
    <source>
        <strain evidence="2 3">GH-76</strain>
    </source>
</reference>
<evidence type="ECO:0000313" key="3">
    <source>
        <dbReference type="Proteomes" id="UP001465976"/>
    </source>
</evidence>